<dbReference type="PANTHER" id="PTHR30038">
    <property type="entry name" value="ALDEHYDE FERREDOXIN OXIDOREDUCTASE"/>
    <property type="match status" value="1"/>
</dbReference>
<sequence length="173" mass="19401">MCQSMARDEPARLLRVDLSARSVTSERIPEAWLEAYVGGKGFGAEWLAAVGREYDREALATAGERIWTLVRLFNVREGFDRTDDALPDAILEPSAASPDDGRSLDGNALDTERIQTLLERYYRYRGWDSEGRPTRETLRRLDLEAAVDDATAVPESDRDPARTERPAAVNDDD</sequence>
<dbReference type="GO" id="GO:0016625">
    <property type="term" value="F:oxidoreductase activity, acting on the aldehyde or oxo group of donors, iron-sulfur protein as acceptor"/>
    <property type="evidence" value="ECO:0007669"/>
    <property type="project" value="InterPro"/>
</dbReference>
<dbReference type="SUPFAM" id="SSF56228">
    <property type="entry name" value="Aldehyde ferredoxin oxidoreductase, N-terminal domain"/>
    <property type="match status" value="1"/>
</dbReference>
<dbReference type="InterPro" id="IPR001203">
    <property type="entry name" value="OxRdtase_Ald_Fedxn_C"/>
</dbReference>
<feature type="compositionally biased region" description="Basic and acidic residues" evidence="1">
    <location>
        <begin position="155"/>
        <end position="165"/>
    </location>
</feature>
<evidence type="ECO:0000256" key="1">
    <source>
        <dbReference type="SAM" id="MobiDB-lite"/>
    </source>
</evidence>
<protein>
    <recommendedName>
        <fullName evidence="2">Aldehyde ferredoxin oxidoreductase C-terminal domain-containing protein</fullName>
    </recommendedName>
</protein>
<evidence type="ECO:0000259" key="2">
    <source>
        <dbReference type="Pfam" id="PF01314"/>
    </source>
</evidence>
<feature type="domain" description="Aldehyde ferredoxin oxidoreductase C-terminal" evidence="2">
    <location>
        <begin position="48"/>
        <end position="143"/>
    </location>
</feature>
<dbReference type="PANTHER" id="PTHR30038:SF0">
    <property type="entry name" value="TUNGSTEN-CONTAINING ALDEHYDE FERREDOXIN OXIDOREDUCTASE"/>
    <property type="match status" value="1"/>
</dbReference>
<dbReference type="Proteomes" id="UP000510869">
    <property type="component" value="Chromosome"/>
</dbReference>
<dbReference type="OrthoDB" id="251987at2157"/>
<dbReference type="Pfam" id="PF01314">
    <property type="entry name" value="AFOR_C"/>
    <property type="match status" value="1"/>
</dbReference>
<evidence type="ECO:0000313" key="3">
    <source>
        <dbReference type="EMBL" id="QLK26313.1"/>
    </source>
</evidence>
<dbReference type="SUPFAM" id="SSF48310">
    <property type="entry name" value="Aldehyde ferredoxin oxidoreductase, C-terminal domains"/>
    <property type="match status" value="1"/>
</dbReference>
<proteinExistence type="predicted"/>
<dbReference type="InterPro" id="IPR013985">
    <property type="entry name" value="Ald_Fedxn_OxRdtase_dom3"/>
</dbReference>
<dbReference type="AlphaFoldDB" id="A0A7D6CRU0"/>
<evidence type="ECO:0000313" key="4">
    <source>
        <dbReference type="Proteomes" id="UP000510869"/>
    </source>
</evidence>
<dbReference type="InterPro" id="IPR036021">
    <property type="entry name" value="Tungsten_al_ferr_oxy-like_C"/>
</dbReference>
<gene>
    <name evidence="3" type="ORF">HYG81_01425</name>
</gene>
<dbReference type="GO" id="GO:0051536">
    <property type="term" value="F:iron-sulfur cluster binding"/>
    <property type="evidence" value="ECO:0007669"/>
    <property type="project" value="InterPro"/>
</dbReference>
<dbReference type="InterPro" id="IPR051919">
    <property type="entry name" value="W-dependent_AOR"/>
</dbReference>
<organism evidence="3 4">
    <name type="scientific">Natrinema zhouii</name>
    <dbReference type="NCBI Taxonomy" id="1710539"/>
    <lineage>
        <taxon>Archaea</taxon>
        <taxon>Methanobacteriati</taxon>
        <taxon>Methanobacteriota</taxon>
        <taxon>Stenosarchaea group</taxon>
        <taxon>Halobacteria</taxon>
        <taxon>Halobacteriales</taxon>
        <taxon>Natrialbaceae</taxon>
        <taxon>Natrinema</taxon>
    </lineage>
</organism>
<name>A0A7D6CRU0_9EURY</name>
<dbReference type="KEGG" id="nay:HYG81_01425"/>
<dbReference type="GO" id="GO:0009055">
    <property type="term" value="F:electron transfer activity"/>
    <property type="evidence" value="ECO:0007669"/>
    <property type="project" value="InterPro"/>
</dbReference>
<dbReference type="InterPro" id="IPR036503">
    <property type="entry name" value="Ald_Fedxn_OxRdtase_N_sf"/>
</dbReference>
<keyword evidence="4" id="KW-1185">Reference proteome</keyword>
<dbReference type="Gene3D" id="1.10.599.10">
    <property type="entry name" value="Aldehyde Ferredoxin Oxidoreductase Protein, subunit A, domain 3"/>
    <property type="match status" value="1"/>
</dbReference>
<dbReference type="EMBL" id="CP059154">
    <property type="protein sequence ID" value="QLK26313.1"/>
    <property type="molecule type" value="Genomic_DNA"/>
</dbReference>
<reference evidence="3 4" key="1">
    <citation type="submission" date="2020-07" db="EMBL/GenBank/DDBJ databases">
        <title>Natrinema (YPL30) sp. nov. and Haloterrigena xxxxxx (YPL8) sp. nov., isolated from a salt mine.</title>
        <authorList>
            <person name="Cui H."/>
        </authorList>
    </citation>
    <scope>NUCLEOTIDE SEQUENCE [LARGE SCALE GENOMIC DNA]</scope>
    <source>
        <strain evidence="3 4">YPL13</strain>
    </source>
</reference>
<feature type="region of interest" description="Disordered" evidence="1">
    <location>
        <begin position="145"/>
        <end position="173"/>
    </location>
</feature>
<accession>A0A7D6CRU0</accession>